<dbReference type="InterPro" id="IPR003439">
    <property type="entry name" value="ABC_transporter-like_ATP-bd"/>
</dbReference>
<dbReference type="InterPro" id="IPR041701">
    <property type="entry name" value="MetN_ABC"/>
</dbReference>
<dbReference type="InterPro" id="IPR027417">
    <property type="entry name" value="P-loop_NTPase"/>
</dbReference>
<keyword evidence="6" id="KW-1278">Translocase</keyword>
<keyword evidence="2" id="KW-0813">Transport</keyword>
<dbReference type="EMBL" id="FWWT01000008">
    <property type="protein sequence ID" value="SMB83369.1"/>
    <property type="molecule type" value="Genomic_DNA"/>
</dbReference>
<dbReference type="SMART" id="SM00382">
    <property type="entry name" value="AAA"/>
    <property type="match status" value="1"/>
</dbReference>
<dbReference type="Gene3D" id="3.30.70.260">
    <property type="match status" value="1"/>
</dbReference>
<dbReference type="PROSITE" id="PS00211">
    <property type="entry name" value="ABC_TRANSPORTER_1"/>
    <property type="match status" value="1"/>
</dbReference>
<keyword evidence="4" id="KW-0547">Nucleotide-binding</keyword>
<proteinExistence type="inferred from homology"/>
<dbReference type="GO" id="GO:0016887">
    <property type="term" value="F:ATP hydrolysis activity"/>
    <property type="evidence" value="ECO:0007669"/>
    <property type="project" value="InterPro"/>
</dbReference>
<name>A0A1W1UQT7_DESTI</name>
<dbReference type="SMART" id="SM00930">
    <property type="entry name" value="NIL"/>
    <property type="match status" value="1"/>
</dbReference>
<keyword evidence="7" id="KW-0029">Amino-acid transport</keyword>
<dbReference type="SUPFAM" id="SSF52540">
    <property type="entry name" value="P-loop containing nucleoside triphosphate hydrolases"/>
    <property type="match status" value="1"/>
</dbReference>
<organism evidence="10 11">
    <name type="scientific">Desulfonispora thiosulfatigenes DSM 11270</name>
    <dbReference type="NCBI Taxonomy" id="656914"/>
    <lineage>
        <taxon>Bacteria</taxon>
        <taxon>Bacillati</taxon>
        <taxon>Bacillota</taxon>
        <taxon>Clostridia</taxon>
        <taxon>Eubacteriales</taxon>
        <taxon>Peptococcaceae</taxon>
        <taxon>Desulfonispora</taxon>
    </lineage>
</organism>
<dbReference type="Pfam" id="PF00005">
    <property type="entry name" value="ABC_tran"/>
    <property type="match status" value="1"/>
</dbReference>
<keyword evidence="5 10" id="KW-0067">ATP-binding</keyword>
<comment type="similarity">
    <text evidence="1">Belongs to the ABC transporter superfamily.</text>
</comment>
<dbReference type="GO" id="GO:0006865">
    <property type="term" value="P:amino acid transport"/>
    <property type="evidence" value="ECO:0007669"/>
    <property type="project" value="UniProtKB-KW"/>
</dbReference>
<evidence type="ECO:0000259" key="9">
    <source>
        <dbReference type="PROSITE" id="PS50893"/>
    </source>
</evidence>
<keyword evidence="3" id="KW-1003">Cell membrane</keyword>
<protein>
    <submittedName>
        <fullName evidence="10">D-methionine transport system ATP-binding protein</fullName>
    </submittedName>
</protein>
<evidence type="ECO:0000313" key="10">
    <source>
        <dbReference type="EMBL" id="SMB83369.1"/>
    </source>
</evidence>
<evidence type="ECO:0000256" key="6">
    <source>
        <dbReference type="ARBA" id="ARBA00022967"/>
    </source>
</evidence>
<dbReference type="InterPro" id="IPR017871">
    <property type="entry name" value="ABC_transporter-like_CS"/>
</dbReference>
<keyword evidence="11" id="KW-1185">Reference proteome</keyword>
<dbReference type="InterPro" id="IPR045865">
    <property type="entry name" value="ACT-like_dom_sf"/>
</dbReference>
<dbReference type="InterPro" id="IPR050086">
    <property type="entry name" value="MetN_ABC_transporter-like"/>
</dbReference>
<dbReference type="PROSITE" id="PS50893">
    <property type="entry name" value="ABC_TRANSPORTER_2"/>
    <property type="match status" value="1"/>
</dbReference>
<evidence type="ECO:0000256" key="1">
    <source>
        <dbReference type="ARBA" id="ARBA00005417"/>
    </source>
</evidence>
<evidence type="ECO:0000256" key="7">
    <source>
        <dbReference type="ARBA" id="ARBA00022970"/>
    </source>
</evidence>
<evidence type="ECO:0000256" key="2">
    <source>
        <dbReference type="ARBA" id="ARBA00022448"/>
    </source>
</evidence>
<evidence type="ECO:0000313" key="11">
    <source>
        <dbReference type="Proteomes" id="UP000192731"/>
    </source>
</evidence>
<dbReference type="Proteomes" id="UP000192731">
    <property type="component" value="Unassembled WGS sequence"/>
</dbReference>
<dbReference type="STRING" id="656914.SAMN00017405_1031"/>
<accession>A0A1W1UQT7</accession>
<dbReference type="AlphaFoldDB" id="A0A1W1UQT7"/>
<dbReference type="Gene3D" id="3.40.50.300">
    <property type="entry name" value="P-loop containing nucleotide triphosphate hydrolases"/>
    <property type="match status" value="1"/>
</dbReference>
<evidence type="ECO:0000256" key="3">
    <source>
        <dbReference type="ARBA" id="ARBA00022475"/>
    </source>
</evidence>
<dbReference type="OrthoDB" id="9802264at2"/>
<dbReference type="GO" id="GO:0005524">
    <property type="term" value="F:ATP binding"/>
    <property type="evidence" value="ECO:0007669"/>
    <property type="project" value="UniProtKB-KW"/>
</dbReference>
<gene>
    <name evidence="10" type="ORF">SAMN00017405_1031</name>
</gene>
<feature type="domain" description="ABC transporter" evidence="9">
    <location>
        <begin position="2"/>
        <end position="241"/>
    </location>
</feature>
<dbReference type="RefSeq" id="WP_084052276.1">
    <property type="nucleotide sequence ID" value="NZ_FWWT01000008.1"/>
</dbReference>
<keyword evidence="8" id="KW-0472">Membrane</keyword>
<evidence type="ECO:0000256" key="8">
    <source>
        <dbReference type="ARBA" id="ARBA00023136"/>
    </source>
</evidence>
<dbReference type="PANTHER" id="PTHR43166:SF30">
    <property type="entry name" value="METHIONINE IMPORT ATP-BINDING PROTEIN METN"/>
    <property type="match status" value="1"/>
</dbReference>
<sequence length="335" mass="36938">MIKINELTKIYGTGKGSVKAIDNISLDIKKGDIYGIIGLSGAGKSSLIRCINLLEKPTKGSIKINDVDIVKLKNPVVRKIRQKIGMIFQHFNLLSSRTVLENIMLPLEVADIPKDKRLERATELLKLVNLEDKANMYPSQLSGGQKQRVGIARAIANEPDILLCDEATSALDPQTTHSILQLLKSINEKFKITIVLITHEMEVIKTVCNEVAVIEGGHIVEKGRVLDIFTNPKHPTTQTFLGHNDKKLPASVLKDLLGFILSITFLGPSAKEPLVAILQQELNLSPNILWGKIETIQDTTVGHLILHIKGTDDERQKASKLLESKGVSVEVLKHA</sequence>
<dbReference type="GO" id="GO:0005886">
    <property type="term" value="C:plasma membrane"/>
    <property type="evidence" value="ECO:0007669"/>
    <property type="project" value="UniProtKB-ARBA"/>
</dbReference>
<dbReference type="PANTHER" id="PTHR43166">
    <property type="entry name" value="AMINO ACID IMPORT ATP-BINDING PROTEIN"/>
    <property type="match status" value="1"/>
</dbReference>
<dbReference type="FunFam" id="3.40.50.300:FF:000056">
    <property type="entry name" value="Cell division ATP-binding protein FtsE"/>
    <property type="match status" value="1"/>
</dbReference>
<dbReference type="SUPFAM" id="SSF55021">
    <property type="entry name" value="ACT-like"/>
    <property type="match status" value="1"/>
</dbReference>
<dbReference type="InterPro" id="IPR003593">
    <property type="entry name" value="AAA+_ATPase"/>
</dbReference>
<evidence type="ECO:0000256" key="5">
    <source>
        <dbReference type="ARBA" id="ARBA00022840"/>
    </source>
</evidence>
<dbReference type="CDD" id="cd03258">
    <property type="entry name" value="ABC_MetN_methionine_transporter"/>
    <property type="match status" value="1"/>
</dbReference>
<dbReference type="InterPro" id="IPR018449">
    <property type="entry name" value="NIL_domain"/>
</dbReference>
<dbReference type="Pfam" id="PF09383">
    <property type="entry name" value="NIL"/>
    <property type="match status" value="1"/>
</dbReference>
<evidence type="ECO:0000256" key="4">
    <source>
        <dbReference type="ARBA" id="ARBA00022741"/>
    </source>
</evidence>
<reference evidence="10 11" key="1">
    <citation type="submission" date="2017-04" db="EMBL/GenBank/DDBJ databases">
        <authorList>
            <person name="Afonso C.L."/>
            <person name="Miller P.J."/>
            <person name="Scott M.A."/>
            <person name="Spackman E."/>
            <person name="Goraichik I."/>
            <person name="Dimitrov K.M."/>
            <person name="Suarez D.L."/>
            <person name="Swayne D.E."/>
        </authorList>
    </citation>
    <scope>NUCLEOTIDE SEQUENCE [LARGE SCALE GENOMIC DNA]</scope>
    <source>
        <strain evidence="10 11">DSM 11270</strain>
    </source>
</reference>